<dbReference type="KEGG" id="rbc:BN938_0226"/>
<evidence type="ECO:0000313" key="3">
    <source>
        <dbReference type="EMBL" id="CDN30332.1"/>
    </source>
</evidence>
<protein>
    <recommendedName>
        <fullName evidence="2">DUF5683 domain-containing protein</fullName>
    </recommendedName>
</protein>
<dbReference type="HOGENOM" id="CLU_060256_0_1_10"/>
<sequence length="334" mass="37844">MRYEAGRKKVITATDSTLKRDSLLLVDSLYLADSLTRKRDSLLLDKSHLASTILPKIKTELNRDKRKFNLTQDTLSQGRFTLLSLIPGVGQIYNRQYWKVPVFYAAIGGFTAGSLISSNNYSKYKSDWERSVDLRLPQALQDRAKSKMDNEGTVRTVLFSMAVASYLYQLTDAAFNYRGKTDHIRKATTLALTFPGAGFVYTRTYWRLPIYYGGFIVLGSVVDYNNRSYERFAKAYDALTDGDPNTVDEFNGRYSADMLQNARNSYRRNRDFGIICLIGAYLLSVVDTHVIATLKNWDVSPDLSIRVEPTVINNRVHWANNVPTGAGLSLKITF</sequence>
<feature type="transmembrane region" description="Helical" evidence="1">
    <location>
        <begin position="272"/>
        <end position="292"/>
    </location>
</feature>
<organism evidence="3 4">
    <name type="scientific">Mucinivorans hirudinis</name>
    <dbReference type="NCBI Taxonomy" id="1433126"/>
    <lineage>
        <taxon>Bacteria</taxon>
        <taxon>Pseudomonadati</taxon>
        <taxon>Bacteroidota</taxon>
        <taxon>Bacteroidia</taxon>
        <taxon>Bacteroidales</taxon>
        <taxon>Rikenellaceae</taxon>
        <taxon>Mucinivorans</taxon>
    </lineage>
</organism>
<accession>A0A060R643</accession>
<dbReference type="AlphaFoldDB" id="A0A060R643"/>
<keyword evidence="1" id="KW-0812">Transmembrane</keyword>
<reference evidence="3 4" key="1">
    <citation type="journal article" date="2015" name="Genome Announc.">
        <title>Complete Genome Sequence of the Novel Leech Symbiont Mucinivorans hirudinis M3T.</title>
        <authorList>
            <person name="Nelson M.C."/>
            <person name="Bomar L."/>
            <person name="Graf J."/>
        </authorList>
    </citation>
    <scope>NUCLEOTIDE SEQUENCE [LARGE SCALE GENOMIC DNA]</scope>
    <source>
        <strain evidence="4">M3</strain>
    </source>
</reference>
<keyword evidence="4" id="KW-1185">Reference proteome</keyword>
<feature type="domain" description="DUF5683" evidence="2">
    <location>
        <begin position="79"/>
        <end position="173"/>
    </location>
</feature>
<name>A0A060R643_9BACT</name>
<evidence type="ECO:0000256" key="1">
    <source>
        <dbReference type="SAM" id="Phobius"/>
    </source>
</evidence>
<evidence type="ECO:0000259" key="2">
    <source>
        <dbReference type="Pfam" id="PF18935"/>
    </source>
</evidence>
<feature type="domain" description="DUF5683" evidence="2">
    <location>
        <begin position="183"/>
        <end position="333"/>
    </location>
</feature>
<dbReference type="InterPro" id="IPR043738">
    <property type="entry name" value="DUF5683"/>
</dbReference>
<dbReference type="Proteomes" id="UP000027616">
    <property type="component" value="Chromosome I"/>
</dbReference>
<dbReference type="PATRIC" id="fig|1433126.3.peg.224"/>
<dbReference type="Pfam" id="PF18935">
    <property type="entry name" value="DUF5683"/>
    <property type="match status" value="2"/>
</dbReference>
<gene>
    <name evidence="3" type="ORF">BN938_0226</name>
</gene>
<proteinExistence type="predicted"/>
<evidence type="ECO:0000313" key="4">
    <source>
        <dbReference type="Proteomes" id="UP000027616"/>
    </source>
</evidence>
<dbReference type="EMBL" id="HG934468">
    <property type="protein sequence ID" value="CDN30332.1"/>
    <property type="molecule type" value="Genomic_DNA"/>
</dbReference>
<dbReference type="STRING" id="1433126.BN938_0226"/>
<dbReference type="eggNOG" id="ENOG5031KKX">
    <property type="taxonomic scope" value="Bacteria"/>
</dbReference>
<keyword evidence="1" id="KW-1133">Transmembrane helix</keyword>
<keyword evidence="1" id="KW-0472">Membrane</keyword>